<name>A0ABN7UBH1_GIGMA</name>
<evidence type="ECO:0000313" key="2">
    <source>
        <dbReference type="Proteomes" id="UP000789901"/>
    </source>
</evidence>
<comment type="caution">
    <text evidence="1">The sequence shown here is derived from an EMBL/GenBank/DDBJ whole genome shotgun (WGS) entry which is preliminary data.</text>
</comment>
<gene>
    <name evidence="1" type="ORF">GMARGA_LOCUS3852</name>
</gene>
<evidence type="ECO:0000313" key="1">
    <source>
        <dbReference type="EMBL" id="CAG8535986.1"/>
    </source>
</evidence>
<protein>
    <submittedName>
        <fullName evidence="1">3263_t:CDS:1</fullName>
    </submittedName>
</protein>
<proteinExistence type="predicted"/>
<sequence length="91" mass="11200">FKQEETIKKLKEIKIIFWTACNIENNKEQNDRIKFYTVQRYNDMKENTTRMINSILNRRTDYINWKKICILDDVIVEESEIKTATRQYFQN</sequence>
<accession>A0ABN7UBH1</accession>
<keyword evidence="2" id="KW-1185">Reference proteome</keyword>
<dbReference type="EMBL" id="CAJVQB010001445">
    <property type="protein sequence ID" value="CAG8535986.1"/>
    <property type="molecule type" value="Genomic_DNA"/>
</dbReference>
<reference evidence="1 2" key="1">
    <citation type="submission" date="2021-06" db="EMBL/GenBank/DDBJ databases">
        <authorList>
            <person name="Kallberg Y."/>
            <person name="Tangrot J."/>
            <person name="Rosling A."/>
        </authorList>
    </citation>
    <scope>NUCLEOTIDE SEQUENCE [LARGE SCALE GENOMIC DNA]</scope>
    <source>
        <strain evidence="1 2">120-4 pot B 10/14</strain>
    </source>
</reference>
<feature type="non-terminal residue" evidence="1">
    <location>
        <position position="1"/>
    </location>
</feature>
<organism evidence="1 2">
    <name type="scientific">Gigaspora margarita</name>
    <dbReference type="NCBI Taxonomy" id="4874"/>
    <lineage>
        <taxon>Eukaryota</taxon>
        <taxon>Fungi</taxon>
        <taxon>Fungi incertae sedis</taxon>
        <taxon>Mucoromycota</taxon>
        <taxon>Glomeromycotina</taxon>
        <taxon>Glomeromycetes</taxon>
        <taxon>Diversisporales</taxon>
        <taxon>Gigasporaceae</taxon>
        <taxon>Gigaspora</taxon>
    </lineage>
</organism>
<dbReference type="Proteomes" id="UP000789901">
    <property type="component" value="Unassembled WGS sequence"/>
</dbReference>